<reference evidence="1 2" key="1">
    <citation type="submission" date="2023-10" db="EMBL/GenBank/DDBJ databases">
        <title>Draft genome sequence of Xylaria bambusicola isolate GMP-LS, the root and basal stem rot pathogen of sugarcane in Indonesia.</title>
        <authorList>
            <person name="Selvaraj P."/>
            <person name="Muralishankar V."/>
            <person name="Muruganantham S."/>
            <person name="Sp S."/>
            <person name="Haryani S."/>
            <person name="Lau K.J.X."/>
            <person name="Naqvi N.I."/>
        </authorList>
    </citation>
    <scope>NUCLEOTIDE SEQUENCE [LARGE SCALE GENOMIC DNA]</scope>
    <source>
        <strain evidence="1">GMP-LS</strain>
    </source>
</reference>
<keyword evidence="2" id="KW-1185">Reference proteome</keyword>
<organism evidence="1 2">
    <name type="scientific">Xylaria bambusicola</name>
    <dbReference type="NCBI Taxonomy" id="326684"/>
    <lineage>
        <taxon>Eukaryota</taxon>
        <taxon>Fungi</taxon>
        <taxon>Dikarya</taxon>
        <taxon>Ascomycota</taxon>
        <taxon>Pezizomycotina</taxon>
        <taxon>Sordariomycetes</taxon>
        <taxon>Xylariomycetidae</taxon>
        <taxon>Xylariales</taxon>
        <taxon>Xylariaceae</taxon>
        <taxon>Xylaria</taxon>
    </lineage>
</organism>
<accession>A0AAN7UCZ7</accession>
<evidence type="ECO:0000313" key="2">
    <source>
        <dbReference type="Proteomes" id="UP001305414"/>
    </source>
</evidence>
<dbReference type="EMBL" id="JAWHQM010000003">
    <property type="protein sequence ID" value="KAK5625953.1"/>
    <property type="molecule type" value="Genomic_DNA"/>
</dbReference>
<name>A0AAN7UCZ7_9PEZI</name>
<gene>
    <name evidence="1" type="ORF">RRF57_001669</name>
</gene>
<dbReference type="Proteomes" id="UP001305414">
    <property type="component" value="Unassembled WGS sequence"/>
</dbReference>
<proteinExistence type="predicted"/>
<sequence length="116" mass="13395">MECDLRPFWWRPIQQRRILPKQGKVEKCLNISSYNVKLKAPIDPASKWIWRPKYLPESKVAEIKMHRALDSEKPGISGLPPQETLPGGIVHIILGCMIFISEQKDWLCSTTAIRQD</sequence>
<protein>
    <submittedName>
        <fullName evidence="1">Uncharacterized protein</fullName>
    </submittedName>
</protein>
<dbReference type="AlphaFoldDB" id="A0AAN7UCZ7"/>
<evidence type="ECO:0000313" key="1">
    <source>
        <dbReference type="EMBL" id="KAK5625953.1"/>
    </source>
</evidence>
<comment type="caution">
    <text evidence="1">The sequence shown here is derived from an EMBL/GenBank/DDBJ whole genome shotgun (WGS) entry which is preliminary data.</text>
</comment>